<feature type="signal peptide" evidence="11">
    <location>
        <begin position="1"/>
        <end position="28"/>
    </location>
</feature>
<dbReference type="GO" id="GO:0046872">
    <property type="term" value="F:metal ion binding"/>
    <property type="evidence" value="ECO:0007669"/>
    <property type="project" value="UniProtKB-KW"/>
</dbReference>
<keyword evidence="13" id="KW-1185">Reference proteome</keyword>
<dbReference type="InterPro" id="IPR017850">
    <property type="entry name" value="Alkaline_phosphatase_core_sf"/>
</dbReference>
<keyword evidence="3 8" id="KW-0479">Metal-binding</keyword>
<protein>
    <submittedName>
        <fullName evidence="12">Alkaline phosphatase</fullName>
    </submittedName>
</protein>
<evidence type="ECO:0000313" key="13">
    <source>
        <dbReference type="Proteomes" id="UP000078148"/>
    </source>
</evidence>
<feature type="binding site" evidence="8">
    <location>
        <position position="292"/>
    </location>
    <ligand>
        <name>Zn(2+)</name>
        <dbReference type="ChEBI" id="CHEBI:29105"/>
        <label>2</label>
    </ligand>
</feature>
<evidence type="ECO:0000256" key="8">
    <source>
        <dbReference type="PIRSR" id="PIRSR601952-2"/>
    </source>
</evidence>
<sequence length="417" mass="43746">MKKAALSLGAAAVLSVPLFTIGFTTADAAATTAAKKVTAPKNVILFIGDGMGEASRNAIRYATVGKNGTLEMDKMPVSGLVRTSSSDSLVTDSAAAATAIATGVKTYNGAIGMDAKKKPVTTVMELAKKAGMSTGVVTTSQVTDATGAAFGAHVENRSAQSDIAKQYIENSKIDVLLGGGEDFWYPKGTAGAHPDAPAEDPSEGSKGTQGNLVERAKKLGYDYVTDTAEMKASKSGKLLGLFANEEMFQAHNELGNKYNPTVSLPDMTTKALDVLSKNNKGFFLMVEEEGTDEMAHDNDAALTIKAGQQLDKAVKVAKDYAKKHPDTLVLVTADHETGGMVIEEVDADDESGDGESKEDGPFTIAGSKEQFYVDWTTGGHSAVDVALTAMGPGSEEFTGNYQNTAIHDKLVKLLKLK</sequence>
<evidence type="ECO:0000256" key="10">
    <source>
        <dbReference type="SAM" id="MobiDB-lite"/>
    </source>
</evidence>
<reference evidence="12 13" key="2">
    <citation type="journal article" date="2016" name="Int. J. Syst. Evol. Microbiol.">
        <title>Paenibacillus bovis sp. nov., isolated from raw yak (Bos grunniens) milk.</title>
        <authorList>
            <person name="Gao C."/>
            <person name="Han J."/>
            <person name="Liu Z."/>
            <person name="Xu X."/>
            <person name="Hang F."/>
            <person name="Wu Z."/>
        </authorList>
    </citation>
    <scope>NUCLEOTIDE SEQUENCE [LARGE SCALE GENOMIC DNA]</scope>
    <source>
        <strain evidence="12 13">BD3526</strain>
    </source>
</reference>
<evidence type="ECO:0000256" key="11">
    <source>
        <dbReference type="SAM" id="SignalP"/>
    </source>
</evidence>
<feature type="region of interest" description="Disordered" evidence="10">
    <location>
        <begin position="187"/>
        <end position="209"/>
    </location>
</feature>
<evidence type="ECO:0000256" key="5">
    <source>
        <dbReference type="ARBA" id="ARBA00022833"/>
    </source>
</evidence>
<proteinExistence type="inferred from homology"/>
<feature type="binding site" evidence="8">
    <location>
        <position position="49"/>
    </location>
    <ligand>
        <name>Zn(2+)</name>
        <dbReference type="ChEBI" id="CHEBI:29105"/>
        <label>2</label>
    </ligand>
</feature>
<evidence type="ECO:0000256" key="7">
    <source>
        <dbReference type="PIRSR" id="PIRSR601952-1"/>
    </source>
</evidence>
<dbReference type="Proteomes" id="UP000078148">
    <property type="component" value="Chromosome"/>
</dbReference>
<keyword evidence="4" id="KW-0378">Hydrolase</keyword>
<evidence type="ECO:0000256" key="6">
    <source>
        <dbReference type="ARBA" id="ARBA00022842"/>
    </source>
</evidence>
<dbReference type="PANTHER" id="PTHR11596">
    <property type="entry name" value="ALKALINE PHOSPHATASE"/>
    <property type="match status" value="1"/>
</dbReference>
<feature type="binding site" evidence="8">
    <location>
        <position position="296"/>
    </location>
    <ligand>
        <name>Zn(2+)</name>
        <dbReference type="ChEBI" id="CHEBI:29105"/>
        <label>2</label>
    </ligand>
</feature>
<keyword evidence="2" id="KW-0597">Phosphoprotein</keyword>
<feature type="chain" id="PRO_5008006019" evidence="11">
    <location>
        <begin position="29"/>
        <end position="417"/>
    </location>
</feature>
<organism evidence="12 13">
    <name type="scientific">Paenibacillus bovis</name>
    <dbReference type="NCBI Taxonomy" id="1616788"/>
    <lineage>
        <taxon>Bacteria</taxon>
        <taxon>Bacillati</taxon>
        <taxon>Bacillota</taxon>
        <taxon>Bacilli</taxon>
        <taxon>Bacillales</taxon>
        <taxon>Paenibacillaceae</taxon>
        <taxon>Paenibacillus</taxon>
    </lineage>
</organism>
<evidence type="ECO:0000256" key="1">
    <source>
        <dbReference type="ARBA" id="ARBA00005984"/>
    </source>
</evidence>
<keyword evidence="6 8" id="KW-0460">Magnesium</keyword>
<gene>
    <name evidence="12" type="ORF">AR543_04060</name>
</gene>
<evidence type="ECO:0000256" key="3">
    <source>
        <dbReference type="ARBA" id="ARBA00022723"/>
    </source>
</evidence>
<dbReference type="Gene3D" id="3.40.720.10">
    <property type="entry name" value="Alkaline Phosphatase, subunit A"/>
    <property type="match status" value="1"/>
</dbReference>
<dbReference type="AlphaFoldDB" id="A0A172ZLU0"/>
<feature type="active site" description="Phosphoserine intermediate" evidence="7">
    <location>
        <position position="93"/>
    </location>
</feature>
<dbReference type="SUPFAM" id="SSF53649">
    <property type="entry name" value="Alkaline phosphatase-like"/>
    <property type="match status" value="1"/>
</dbReference>
<reference evidence="13" key="1">
    <citation type="submission" date="2015-10" db="EMBL/GenBank/DDBJ databases">
        <title>Genome of Paenibacillus bovis sp. nov.</title>
        <authorList>
            <person name="Wu Z."/>
            <person name="Gao C."/>
            <person name="Liu Z."/>
            <person name="Zheng H."/>
        </authorList>
    </citation>
    <scope>NUCLEOTIDE SEQUENCE [LARGE SCALE GENOMIC DNA]</scope>
    <source>
        <strain evidence="13">BD3526</strain>
    </source>
</reference>
<dbReference type="RefSeq" id="WP_060536624.1">
    <property type="nucleotide sequence ID" value="NZ_CP013023.1"/>
</dbReference>
<accession>A0A172ZLU0</accession>
<feature type="binding site" evidence="8">
    <location>
        <position position="144"/>
    </location>
    <ligand>
        <name>Mg(2+)</name>
        <dbReference type="ChEBI" id="CHEBI:18420"/>
    </ligand>
</feature>
<feature type="binding site" evidence="8">
    <location>
        <position position="334"/>
    </location>
    <ligand>
        <name>Zn(2+)</name>
        <dbReference type="ChEBI" id="CHEBI:29105"/>
        <label>2</label>
    </ligand>
</feature>
<keyword evidence="11" id="KW-0732">Signal</keyword>
<feature type="binding site" evidence="8">
    <location>
        <position position="287"/>
    </location>
    <ligand>
        <name>Mg(2+)</name>
        <dbReference type="ChEBI" id="CHEBI:18420"/>
    </ligand>
</feature>
<evidence type="ECO:0000256" key="4">
    <source>
        <dbReference type="ARBA" id="ARBA00022801"/>
    </source>
</evidence>
<dbReference type="KEGG" id="pbv:AR543_04060"/>
<feature type="binding site" evidence="8">
    <location>
        <position position="380"/>
    </location>
    <ligand>
        <name>Zn(2+)</name>
        <dbReference type="ChEBI" id="CHEBI:29105"/>
        <label>2</label>
    </ligand>
</feature>
<keyword evidence="5 8" id="KW-0862">Zinc</keyword>
<name>A0A172ZLU0_9BACL</name>
<feature type="binding site" evidence="8">
    <location>
        <position position="335"/>
    </location>
    <ligand>
        <name>Zn(2+)</name>
        <dbReference type="ChEBI" id="CHEBI:29105"/>
        <label>2</label>
    </ligand>
</feature>
<dbReference type="GO" id="GO:0004035">
    <property type="term" value="F:alkaline phosphatase activity"/>
    <property type="evidence" value="ECO:0007669"/>
    <property type="project" value="TreeGrafter"/>
</dbReference>
<comment type="similarity">
    <text evidence="1 9">Belongs to the alkaline phosphatase family.</text>
</comment>
<dbReference type="SMART" id="SM00098">
    <property type="entry name" value="alkPPc"/>
    <property type="match status" value="1"/>
</dbReference>
<feature type="binding site" evidence="8">
    <location>
        <position position="49"/>
    </location>
    <ligand>
        <name>Mg(2+)</name>
        <dbReference type="ChEBI" id="CHEBI:18420"/>
    </ligand>
</feature>
<dbReference type="STRING" id="1616788.AR543_04060"/>
<dbReference type="CDD" id="cd16012">
    <property type="entry name" value="ALP"/>
    <property type="match status" value="1"/>
</dbReference>
<dbReference type="InterPro" id="IPR001952">
    <property type="entry name" value="Alkaline_phosphatase"/>
</dbReference>
<evidence type="ECO:0000256" key="9">
    <source>
        <dbReference type="RuleBase" id="RU003946"/>
    </source>
</evidence>
<dbReference type="PRINTS" id="PR00113">
    <property type="entry name" value="ALKPHPHTASE"/>
</dbReference>
<comment type="cofactor">
    <cofactor evidence="8">
        <name>Mg(2+)</name>
        <dbReference type="ChEBI" id="CHEBI:18420"/>
    </cofactor>
    <text evidence="8">Binds 1 Mg(2+) ion.</text>
</comment>
<evidence type="ECO:0000256" key="2">
    <source>
        <dbReference type="ARBA" id="ARBA00022553"/>
    </source>
</evidence>
<dbReference type="PROSITE" id="PS00123">
    <property type="entry name" value="ALKALINE_PHOSPHATASE"/>
    <property type="match status" value="1"/>
</dbReference>
<dbReference type="InterPro" id="IPR018299">
    <property type="entry name" value="Alkaline_phosphatase_AS"/>
</dbReference>
<evidence type="ECO:0000313" key="12">
    <source>
        <dbReference type="EMBL" id="ANF98611.1"/>
    </source>
</evidence>
<feature type="binding site" evidence="8">
    <location>
        <position position="146"/>
    </location>
    <ligand>
        <name>Mg(2+)</name>
        <dbReference type="ChEBI" id="CHEBI:18420"/>
    </ligand>
</feature>
<dbReference type="EMBL" id="CP013023">
    <property type="protein sequence ID" value="ANF98611.1"/>
    <property type="molecule type" value="Genomic_DNA"/>
</dbReference>
<dbReference type="Pfam" id="PF00245">
    <property type="entry name" value="Alk_phosphatase"/>
    <property type="match status" value="1"/>
</dbReference>
<comment type="cofactor">
    <cofactor evidence="8">
        <name>Zn(2+)</name>
        <dbReference type="ChEBI" id="CHEBI:29105"/>
    </cofactor>
    <text evidence="8">Binds 2 Zn(2+) ions.</text>
</comment>
<dbReference type="PANTHER" id="PTHR11596:SF5">
    <property type="entry name" value="ALKALINE PHOSPHATASE"/>
    <property type="match status" value="1"/>
</dbReference>